<reference evidence="7" key="1">
    <citation type="submission" date="2023-04" db="EMBL/GenBank/DDBJ databases">
        <title>Genome Encyclopedia of Bacteria and Archaea VI: Functional Genomics of Type Strains.</title>
        <authorList>
            <person name="Whitman W."/>
        </authorList>
    </citation>
    <scope>NUCLEOTIDE SEQUENCE</scope>
    <source>
        <strain evidence="7">Enz.4-51</strain>
    </source>
</reference>
<dbReference type="Proteomes" id="UP001161160">
    <property type="component" value="Unassembled WGS sequence"/>
</dbReference>
<dbReference type="HAMAP" id="MF_00636">
    <property type="entry name" value="RapZ_like"/>
    <property type="match status" value="1"/>
</dbReference>
<comment type="caution">
    <text evidence="7">The sequence shown here is derived from an EMBL/GenBank/DDBJ whole genome shotgun (WGS) entry which is preliminary data.</text>
</comment>
<evidence type="ECO:0000313" key="8">
    <source>
        <dbReference type="Proteomes" id="UP001161160"/>
    </source>
</evidence>
<dbReference type="SUPFAM" id="SSF52540">
    <property type="entry name" value="P-loop containing nucleoside triphosphate hydrolases"/>
    <property type="match status" value="1"/>
</dbReference>
<dbReference type="InterPro" id="IPR053930">
    <property type="entry name" value="RapZ-like_N"/>
</dbReference>
<gene>
    <name evidence="7" type="ORF">M2127_000146</name>
</gene>
<evidence type="ECO:0000259" key="5">
    <source>
        <dbReference type="Pfam" id="PF03668"/>
    </source>
</evidence>
<accession>A0AA43M837</accession>
<sequence length="311" mass="34597">MRMPIPIKPKVACSNMQINLITGISGSGKSVALRAFEDAGYDCVDNLPVPLLENLISTLEKEKCDRVAVAIDARRGESIADLPLILEQLRRSHEIRIVFLNADTNTLVQRFSETRRRHPLSGTSEQSGAATLIEAIDKERSLLEPLRAQAHSIDTSNLPAHALRSWIQDLLKDKPLGLTVVFESFGFKKGVPSDADLVFDVRCLPNPHYDKALRPLTGNDAPVQAFLEKIPEVQSMEVDIIHFVEKWLPHYIADGRSYLTVAIGCTGGQHRSVYLVGQLNKYFSVQKNLATSQINFLTRHRELDSIPAVAL</sequence>
<dbReference type="GO" id="GO:0005524">
    <property type="term" value="F:ATP binding"/>
    <property type="evidence" value="ECO:0007669"/>
    <property type="project" value="UniProtKB-UniRule"/>
</dbReference>
<dbReference type="InterPro" id="IPR053931">
    <property type="entry name" value="RapZ_C"/>
</dbReference>
<evidence type="ECO:0000256" key="3">
    <source>
        <dbReference type="ARBA" id="ARBA00023134"/>
    </source>
</evidence>
<name>A0AA43M837_9BURK</name>
<dbReference type="Pfam" id="PF03668">
    <property type="entry name" value="RapZ-like_N"/>
    <property type="match status" value="1"/>
</dbReference>
<dbReference type="PIRSF" id="PIRSF005052">
    <property type="entry name" value="P-loopkin"/>
    <property type="match status" value="1"/>
</dbReference>
<dbReference type="Pfam" id="PF22740">
    <property type="entry name" value="PapZ_C"/>
    <property type="match status" value="1"/>
</dbReference>
<organism evidence="7 8">
    <name type="scientific">Polynucleobacter sphagniphilus</name>
    <dbReference type="NCBI Taxonomy" id="1743169"/>
    <lineage>
        <taxon>Bacteria</taxon>
        <taxon>Pseudomonadati</taxon>
        <taxon>Pseudomonadota</taxon>
        <taxon>Betaproteobacteria</taxon>
        <taxon>Burkholderiales</taxon>
        <taxon>Burkholderiaceae</taxon>
        <taxon>Polynucleobacter</taxon>
    </lineage>
</organism>
<feature type="binding site" evidence="4">
    <location>
        <begin position="23"/>
        <end position="30"/>
    </location>
    <ligand>
        <name>ATP</name>
        <dbReference type="ChEBI" id="CHEBI:30616"/>
    </ligand>
</feature>
<evidence type="ECO:0000256" key="4">
    <source>
        <dbReference type="HAMAP-Rule" id="MF_00636"/>
    </source>
</evidence>
<evidence type="ECO:0000256" key="2">
    <source>
        <dbReference type="ARBA" id="ARBA00022840"/>
    </source>
</evidence>
<evidence type="ECO:0000259" key="6">
    <source>
        <dbReference type="Pfam" id="PF22740"/>
    </source>
</evidence>
<keyword evidence="3 4" id="KW-0342">GTP-binding</keyword>
<dbReference type="GO" id="GO:0005525">
    <property type="term" value="F:GTP binding"/>
    <property type="evidence" value="ECO:0007669"/>
    <property type="project" value="UniProtKB-UniRule"/>
</dbReference>
<dbReference type="AlphaFoldDB" id="A0AA43M837"/>
<keyword evidence="2 4" id="KW-0067">ATP-binding</keyword>
<dbReference type="InterPro" id="IPR005337">
    <property type="entry name" value="RapZ-like"/>
</dbReference>
<feature type="binding site" evidence="4">
    <location>
        <begin position="72"/>
        <end position="75"/>
    </location>
    <ligand>
        <name>GTP</name>
        <dbReference type="ChEBI" id="CHEBI:37565"/>
    </ligand>
</feature>
<protein>
    <submittedName>
        <fullName evidence="7">UPF0042 nucleotide-binding protein</fullName>
    </submittedName>
</protein>
<dbReference type="EMBL" id="JARXYA010000001">
    <property type="protein sequence ID" value="MDH6502863.1"/>
    <property type="molecule type" value="Genomic_DNA"/>
</dbReference>
<dbReference type="PANTHER" id="PTHR30448:SF0">
    <property type="entry name" value="RNASE ADAPTER PROTEIN RAPZ"/>
    <property type="match status" value="1"/>
</dbReference>
<feature type="domain" description="RapZ-like N-terminal" evidence="5">
    <location>
        <begin position="16"/>
        <end position="172"/>
    </location>
</feature>
<evidence type="ECO:0000313" key="7">
    <source>
        <dbReference type="EMBL" id="MDH6502863.1"/>
    </source>
</evidence>
<keyword evidence="8" id="KW-1185">Reference proteome</keyword>
<keyword evidence="1 4" id="KW-0547">Nucleotide-binding</keyword>
<dbReference type="NCBIfam" id="NF003828">
    <property type="entry name" value="PRK05416.1"/>
    <property type="match status" value="1"/>
</dbReference>
<proteinExistence type="inferred from homology"/>
<dbReference type="PANTHER" id="PTHR30448">
    <property type="entry name" value="RNASE ADAPTER PROTEIN RAPZ"/>
    <property type="match status" value="1"/>
</dbReference>
<evidence type="ECO:0000256" key="1">
    <source>
        <dbReference type="ARBA" id="ARBA00022741"/>
    </source>
</evidence>
<dbReference type="InterPro" id="IPR027417">
    <property type="entry name" value="P-loop_NTPase"/>
</dbReference>
<feature type="domain" description="RapZ C-terminal" evidence="6">
    <location>
        <begin position="179"/>
        <end position="303"/>
    </location>
</feature>